<keyword evidence="3" id="KW-1185">Reference proteome</keyword>
<organism evidence="2 3">
    <name type="scientific">Pikeienuella piscinae</name>
    <dbReference type="NCBI Taxonomy" id="2748098"/>
    <lineage>
        <taxon>Bacteria</taxon>
        <taxon>Pseudomonadati</taxon>
        <taxon>Pseudomonadota</taxon>
        <taxon>Alphaproteobacteria</taxon>
        <taxon>Rhodobacterales</taxon>
        <taxon>Paracoccaceae</taxon>
        <taxon>Pikeienuella</taxon>
    </lineage>
</organism>
<feature type="region of interest" description="Disordered" evidence="1">
    <location>
        <begin position="23"/>
        <end position="89"/>
    </location>
</feature>
<reference evidence="2 3" key="1">
    <citation type="submission" date="2020-02" db="EMBL/GenBank/DDBJ databases">
        <title>complete genome sequence of Rhodobacteraceae bacterium.</title>
        <authorList>
            <person name="Park J."/>
            <person name="Kim Y.-S."/>
            <person name="Kim K.-H."/>
        </authorList>
    </citation>
    <scope>NUCLEOTIDE SEQUENCE [LARGE SCALE GENOMIC DNA]</scope>
    <source>
        <strain evidence="2 3">RR4-56</strain>
    </source>
</reference>
<protein>
    <submittedName>
        <fullName evidence="2">Uncharacterized protein</fullName>
    </submittedName>
</protein>
<evidence type="ECO:0000313" key="2">
    <source>
        <dbReference type="EMBL" id="QIE55018.1"/>
    </source>
</evidence>
<sequence length="89" mass="9721">MCRWTEDALVARAALCYFGSGRARGGAAKGLPIDRRKRGFSSKPVRGRRSDRRAPATGGSWWSATRRGPVAEGPGVQARVRKSSKEFET</sequence>
<name>A0A7L5BW06_9RHOB</name>
<dbReference type="EMBL" id="CP049056">
    <property type="protein sequence ID" value="QIE55018.1"/>
    <property type="molecule type" value="Genomic_DNA"/>
</dbReference>
<dbReference type="KEGG" id="hdh:G5B40_05850"/>
<dbReference type="Proteomes" id="UP000503336">
    <property type="component" value="Chromosome"/>
</dbReference>
<accession>A0A7L5BW06</accession>
<gene>
    <name evidence="2" type="ORF">G5B40_05850</name>
</gene>
<evidence type="ECO:0000256" key="1">
    <source>
        <dbReference type="SAM" id="MobiDB-lite"/>
    </source>
</evidence>
<proteinExistence type="predicted"/>
<dbReference type="AlphaFoldDB" id="A0A7L5BW06"/>
<evidence type="ECO:0000313" key="3">
    <source>
        <dbReference type="Proteomes" id="UP000503336"/>
    </source>
</evidence>
<feature type="compositionally biased region" description="Basic residues" evidence="1">
    <location>
        <begin position="35"/>
        <end position="51"/>
    </location>
</feature>